<comment type="caution">
    <text evidence="3">The sequence shown here is derived from an EMBL/GenBank/DDBJ whole genome shotgun (WGS) entry which is preliminary data.</text>
</comment>
<dbReference type="Proteomes" id="UP000630353">
    <property type="component" value="Unassembled WGS sequence"/>
</dbReference>
<dbReference type="AlphaFoldDB" id="A0A918XYA1"/>
<accession>A0A918XYA1</accession>
<evidence type="ECO:0000256" key="2">
    <source>
        <dbReference type="SAM" id="Phobius"/>
    </source>
</evidence>
<dbReference type="RefSeq" id="WP_189994992.1">
    <property type="nucleotide sequence ID" value="NZ_BMZS01000014.1"/>
</dbReference>
<reference evidence="3" key="2">
    <citation type="submission" date="2020-09" db="EMBL/GenBank/DDBJ databases">
        <authorList>
            <person name="Sun Q."/>
            <person name="Kim S."/>
        </authorList>
    </citation>
    <scope>NUCLEOTIDE SEQUENCE</scope>
    <source>
        <strain evidence="3">KCTC 42651</strain>
    </source>
</reference>
<evidence type="ECO:0008006" key="5">
    <source>
        <dbReference type="Google" id="ProtNLM"/>
    </source>
</evidence>
<evidence type="ECO:0000313" key="4">
    <source>
        <dbReference type="Proteomes" id="UP000630353"/>
    </source>
</evidence>
<organism evidence="3 4">
    <name type="scientific">Thalassobaculum fulvum</name>
    <dbReference type="NCBI Taxonomy" id="1633335"/>
    <lineage>
        <taxon>Bacteria</taxon>
        <taxon>Pseudomonadati</taxon>
        <taxon>Pseudomonadota</taxon>
        <taxon>Alphaproteobacteria</taxon>
        <taxon>Rhodospirillales</taxon>
        <taxon>Thalassobaculaceae</taxon>
        <taxon>Thalassobaculum</taxon>
    </lineage>
</organism>
<gene>
    <name evidence="3" type="ORF">GCM10017083_50700</name>
</gene>
<feature type="compositionally biased region" description="Basic and acidic residues" evidence="1">
    <location>
        <begin position="1"/>
        <end position="21"/>
    </location>
</feature>
<keyword evidence="2" id="KW-0812">Transmembrane</keyword>
<keyword evidence="4" id="KW-1185">Reference proteome</keyword>
<protein>
    <recommendedName>
        <fullName evidence="5">Inner membrane protein</fullName>
    </recommendedName>
</protein>
<evidence type="ECO:0000313" key="3">
    <source>
        <dbReference type="EMBL" id="GHD62202.1"/>
    </source>
</evidence>
<sequence>MNAFEKRRASIESFVRREDGRTSSPEPVPDDTVKVVADAAPQPEPAKPAGGLKAATLPAVVGGLAGAVLAVAVVLTMTELRPPLDPRLPGLAQQVAGFQQSLYVLETAVRTAEADLVRALEADTALGARLDQQASGFQTAMSEIADARRQLRVESGPGSVVFGVSVVQLADAVASGRPFESEWVNLYALTDGHSRLRDQLSRLMPVASAGVPTVESLRATLHATAAAAGTPVVDPNDLYLYSLNLVQTGLGVPIGTTAAKQVVGGLVTEADRRLSEGDVSGALAAFANLTREAAEPFETWLAQANRRATADAVVAEFTRVSKEALQSRAAAKAG</sequence>
<evidence type="ECO:0000256" key="1">
    <source>
        <dbReference type="SAM" id="MobiDB-lite"/>
    </source>
</evidence>
<name>A0A918XYA1_9PROT</name>
<reference evidence="3" key="1">
    <citation type="journal article" date="2014" name="Int. J. Syst. Evol. Microbiol.">
        <title>Complete genome sequence of Corynebacterium casei LMG S-19264T (=DSM 44701T), isolated from a smear-ripened cheese.</title>
        <authorList>
            <consortium name="US DOE Joint Genome Institute (JGI-PGF)"/>
            <person name="Walter F."/>
            <person name="Albersmeier A."/>
            <person name="Kalinowski J."/>
            <person name="Ruckert C."/>
        </authorList>
    </citation>
    <scope>NUCLEOTIDE SEQUENCE</scope>
    <source>
        <strain evidence="3">KCTC 42651</strain>
    </source>
</reference>
<proteinExistence type="predicted"/>
<feature type="region of interest" description="Disordered" evidence="1">
    <location>
        <begin position="1"/>
        <end position="31"/>
    </location>
</feature>
<feature type="transmembrane region" description="Helical" evidence="2">
    <location>
        <begin position="55"/>
        <end position="77"/>
    </location>
</feature>
<keyword evidence="2" id="KW-0472">Membrane</keyword>
<keyword evidence="2" id="KW-1133">Transmembrane helix</keyword>
<dbReference type="EMBL" id="BMZS01000014">
    <property type="protein sequence ID" value="GHD62202.1"/>
    <property type="molecule type" value="Genomic_DNA"/>
</dbReference>